<dbReference type="EMBL" id="JAGIZQ010000006">
    <property type="protein sequence ID" value="KAH6622712.1"/>
    <property type="molecule type" value="Genomic_DNA"/>
</dbReference>
<protein>
    <submittedName>
        <fullName evidence="1">Uncharacterized protein</fullName>
    </submittedName>
</protein>
<name>A0ACB7NYN6_9PEZI</name>
<proteinExistence type="predicted"/>
<evidence type="ECO:0000313" key="2">
    <source>
        <dbReference type="Proteomes" id="UP000724584"/>
    </source>
</evidence>
<organism evidence="1 2">
    <name type="scientific">Chaetomium tenue</name>
    <dbReference type="NCBI Taxonomy" id="1854479"/>
    <lineage>
        <taxon>Eukaryota</taxon>
        <taxon>Fungi</taxon>
        <taxon>Dikarya</taxon>
        <taxon>Ascomycota</taxon>
        <taxon>Pezizomycotina</taxon>
        <taxon>Sordariomycetes</taxon>
        <taxon>Sordariomycetidae</taxon>
        <taxon>Sordariales</taxon>
        <taxon>Chaetomiaceae</taxon>
        <taxon>Chaetomium</taxon>
    </lineage>
</organism>
<comment type="caution">
    <text evidence="1">The sequence shown here is derived from an EMBL/GenBank/DDBJ whole genome shotgun (WGS) entry which is preliminary data.</text>
</comment>
<sequence length="434" mass="47858">MSDLAPSSTGAGGDGSAGVDSNDVAVSSPNIQLLVPESDEAPTLSQLLSNAELSDGDGGAGCGRYGPWSLPDPPKFDLKTDKGRAKASREMMMILGTICKLTVVIMVDFDAFRKSETAAIQILDVVNGKGLPTDFAPGAPSKPTSKETGNPTEEGKPKFDTIEALAEYVLGLVNDVAWDIAIFRLLVGDGFLDTAFLDSINPDSPRPKVPSVSPREIYLWCLLNTKRYRRDVEDSARSESPREDVSAIIGILPYLTPTLRPDALFKWFPERLARRIDACTAQVFFVCSGIDPDGGLLHPTTHIGASLERFKSWPEFWNLRRSARKKNIGSNDVAKWLEFFNDLKALEQAAGIDKDNPVERLLFRKKLVAGEMPDEYKQQYQQKLARIRDLHRHLGQAFSEREEGWVAINSCYLCQGTEGYTILDPGQDPEFSLM</sequence>
<accession>A0ACB7NYN6</accession>
<dbReference type="Proteomes" id="UP000724584">
    <property type="component" value="Unassembled WGS sequence"/>
</dbReference>
<gene>
    <name evidence="1" type="ORF">F5144DRAFT_632158</name>
</gene>
<reference evidence="1 2" key="1">
    <citation type="journal article" date="2021" name="Nat. Commun.">
        <title>Genetic determinants of endophytism in the Arabidopsis root mycobiome.</title>
        <authorList>
            <person name="Mesny F."/>
            <person name="Miyauchi S."/>
            <person name="Thiergart T."/>
            <person name="Pickel B."/>
            <person name="Atanasova L."/>
            <person name="Karlsson M."/>
            <person name="Huettel B."/>
            <person name="Barry K.W."/>
            <person name="Haridas S."/>
            <person name="Chen C."/>
            <person name="Bauer D."/>
            <person name="Andreopoulos W."/>
            <person name="Pangilinan J."/>
            <person name="LaButti K."/>
            <person name="Riley R."/>
            <person name="Lipzen A."/>
            <person name="Clum A."/>
            <person name="Drula E."/>
            <person name="Henrissat B."/>
            <person name="Kohler A."/>
            <person name="Grigoriev I.V."/>
            <person name="Martin F.M."/>
            <person name="Hacquard S."/>
        </authorList>
    </citation>
    <scope>NUCLEOTIDE SEQUENCE [LARGE SCALE GENOMIC DNA]</scope>
    <source>
        <strain evidence="1 2">MPI-SDFR-AT-0079</strain>
    </source>
</reference>
<evidence type="ECO:0000313" key="1">
    <source>
        <dbReference type="EMBL" id="KAH6622712.1"/>
    </source>
</evidence>
<keyword evidence="2" id="KW-1185">Reference proteome</keyword>